<dbReference type="RefSeq" id="WP_019619429.1">
    <property type="nucleotide sequence ID" value="NZ_JBHUNE010000006.1"/>
</dbReference>
<evidence type="ECO:0000256" key="1">
    <source>
        <dbReference type="SAM" id="Phobius"/>
    </source>
</evidence>
<feature type="transmembrane region" description="Helical" evidence="1">
    <location>
        <begin position="7"/>
        <end position="29"/>
    </location>
</feature>
<keyword evidence="1" id="KW-0472">Membrane</keyword>
<evidence type="ECO:0008006" key="4">
    <source>
        <dbReference type="Google" id="ProtNLM"/>
    </source>
</evidence>
<dbReference type="Proteomes" id="UP001597492">
    <property type="component" value="Unassembled WGS sequence"/>
</dbReference>
<evidence type="ECO:0000313" key="2">
    <source>
        <dbReference type="EMBL" id="MFD2758358.1"/>
    </source>
</evidence>
<keyword evidence="1" id="KW-0812">Transmembrane</keyword>
<accession>A0ABW5UYA2</accession>
<protein>
    <recommendedName>
        <fullName evidence="4">Transcriptional regulator</fullName>
    </recommendedName>
</protein>
<dbReference type="EMBL" id="JBHUNE010000006">
    <property type="protein sequence ID" value="MFD2758358.1"/>
    <property type="molecule type" value="Genomic_DNA"/>
</dbReference>
<feature type="transmembrane region" description="Helical" evidence="1">
    <location>
        <begin position="35"/>
        <end position="54"/>
    </location>
</feature>
<comment type="caution">
    <text evidence="2">The sequence shown here is derived from an EMBL/GenBank/DDBJ whole genome shotgun (WGS) entry which is preliminary data.</text>
</comment>
<keyword evidence="3" id="KW-1185">Reference proteome</keyword>
<organism evidence="2 3">
    <name type="scientific">Gulosibacter faecalis</name>
    <dbReference type="NCBI Taxonomy" id="272240"/>
    <lineage>
        <taxon>Bacteria</taxon>
        <taxon>Bacillati</taxon>
        <taxon>Actinomycetota</taxon>
        <taxon>Actinomycetes</taxon>
        <taxon>Micrococcales</taxon>
        <taxon>Microbacteriaceae</taxon>
        <taxon>Gulosibacter</taxon>
    </lineage>
</organism>
<sequence length="154" mass="16840">MIIWRGWGVLAAVYVGLAMILFLGVGSTFLDDSALPFSAAIGLIIAGAATWFTGQALNVTGPLRKVEEWRVHRELQLAELVESGQFSLGPGQPQPRSYEEAQQMSEALLQEEVKVAQRVKNVHTLFFIPMQFWAFIFAGIAVFAIVSCIIGIAS</sequence>
<proteinExistence type="predicted"/>
<keyword evidence="1" id="KW-1133">Transmembrane helix</keyword>
<evidence type="ECO:0000313" key="3">
    <source>
        <dbReference type="Proteomes" id="UP001597492"/>
    </source>
</evidence>
<name>A0ABW5UYA2_9MICO</name>
<reference evidence="3" key="1">
    <citation type="journal article" date="2019" name="Int. J. Syst. Evol. Microbiol.">
        <title>The Global Catalogue of Microorganisms (GCM) 10K type strain sequencing project: providing services to taxonomists for standard genome sequencing and annotation.</title>
        <authorList>
            <consortium name="The Broad Institute Genomics Platform"/>
            <consortium name="The Broad Institute Genome Sequencing Center for Infectious Disease"/>
            <person name="Wu L."/>
            <person name="Ma J."/>
        </authorList>
    </citation>
    <scope>NUCLEOTIDE SEQUENCE [LARGE SCALE GENOMIC DNA]</scope>
    <source>
        <strain evidence="3">TISTR 1514</strain>
    </source>
</reference>
<gene>
    <name evidence="2" type="ORF">ACFSW7_08200</name>
</gene>
<feature type="transmembrane region" description="Helical" evidence="1">
    <location>
        <begin position="132"/>
        <end position="153"/>
    </location>
</feature>